<dbReference type="SUPFAM" id="SSF55874">
    <property type="entry name" value="ATPase domain of HSP90 chaperone/DNA topoisomerase II/histidine kinase"/>
    <property type="match status" value="1"/>
</dbReference>
<keyword evidence="3" id="KW-0597">Phosphoprotein</keyword>
<keyword evidence="10" id="KW-0472">Membrane</keyword>
<feature type="repeat" description="TPR" evidence="9">
    <location>
        <begin position="180"/>
        <end position="213"/>
    </location>
</feature>
<dbReference type="Gene3D" id="1.25.40.10">
    <property type="entry name" value="Tetratricopeptide repeat domain"/>
    <property type="match status" value="2"/>
</dbReference>
<dbReference type="SUPFAM" id="SSF48452">
    <property type="entry name" value="TPR-like"/>
    <property type="match status" value="2"/>
</dbReference>
<dbReference type="STRING" id="1249933.SAMN04489797_2372"/>
<evidence type="ECO:0000256" key="8">
    <source>
        <dbReference type="ARBA" id="ARBA00023012"/>
    </source>
</evidence>
<accession>A0A1H1UW77</accession>
<dbReference type="InterPro" id="IPR005467">
    <property type="entry name" value="His_kinase_dom"/>
</dbReference>
<dbReference type="InterPro" id="IPR011712">
    <property type="entry name" value="Sig_transdc_His_kin_sub3_dim/P"/>
</dbReference>
<dbReference type="GO" id="GO:0005524">
    <property type="term" value="F:ATP binding"/>
    <property type="evidence" value="ECO:0007669"/>
    <property type="project" value="UniProtKB-KW"/>
</dbReference>
<dbReference type="PANTHER" id="PTHR24421">
    <property type="entry name" value="NITRATE/NITRITE SENSOR PROTEIN NARX-RELATED"/>
    <property type="match status" value="1"/>
</dbReference>
<sequence>MLKYSLLRSVLGCDTITQNFYYMNKIIGFLVLGLFTNIVWSQNLDSLLLNAKQSANDSIKIRLYNKVAFSYIFNEPSKAIEIIREGKALANTAKFNFGLTELINTQGIYMDVTGQSDSAKYYFEKALQLSRQHKFQNIESMCVNNLGMFNWNRGNYDTALDYFFQSYRIDESRNNEKSTGAALNNIGLIYQEMNLSEKALEYHKKALAVREKYKLENDQIASLNNIGINLKDLGRTKEAIVYFKQGIVLAKKTNNLIDYYRLLDNLANAYYMQNNHELALKTYLKALDRASHFKADEKSLLSIYNNIASLYNEKNKPKLALNYIEKGFALTDTYPDIKLVAADLYLTSAESHYMLDDFEKARHLKSEYIVLKDSIFSEVNAEKIADLEIKYETEKKETEILLQRAKIAERDLLIQKRNYQLWSLIGFAVLLSIVGGLFYNQQKIKNAQLQKENELKDALLKIETQNKLQEQRLRISRDLHDNIGAQLTFIISSIDNLKFVFDIKNPNLNNKLTAISDFASDTIYELRDTIWALNKTEISLDDLQVRISNFIDKANLASQNILFNFKVNELVDTNHVFTSTDGMNIYRITQEAINNALKYAKANRITVSISQKESRFIIKIIDDGIGFMVSQVTLGNGLRNMKKRAQDIGGDIKIASELQKGTEVTLYL</sequence>
<proteinExistence type="predicted"/>
<dbReference type="SMART" id="SM00387">
    <property type="entry name" value="HATPase_c"/>
    <property type="match status" value="1"/>
</dbReference>
<dbReference type="InterPro" id="IPR050482">
    <property type="entry name" value="Sensor_HK_TwoCompSys"/>
</dbReference>
<name>A0A1H1UW77_9FLAO</name>
<feature type="domain" description="Histidine kinase" evidence="11">
    <location>
        <begin position="478"/>
        <end position="668"/>
    </location>
</feature>
<dbReference type="CDD" id="cd16917">
    <property type="entry name" value="HATPase_UhpB-NarQ-NarX-like"/>
    <property type="match status" value="1"/>
</dbReference>
<dbReference type="InterPro" id="IPR003594">
    <property type="entry name" value="HATPase_dom"/>
</dbReference>
<evidence type="ECO:0000256" key="2">
    <source>
        <dbReference type="ARBA" id="ARBA00012438"/>
    </source>
</evidence>
<dbReference type="Gene3D" id="1.20.5.1930">
    <property type="match status" value="1"/>
</dbReference>
<keyword evidence="10" id="KW-1133">Transmembrane helix</keyword>
<dbReference type="GO" id="GO:0000155">
    <property type="term" value="F:phosphorelay sensor kinase activity"/>
    <property type="evidence" value="ECO:0007669"/>
    <property type="project" value="InterPro"/>
</dbReference>
<keyword evidence="6" id="KW-0418">Kinase</keyword>
<dbReference type="PANTHER" id="PTHR24421:SF10">
    <property type="entry name" value="NITRATE_NITRITE SENSOR PROTEIN NARQ"/>
    <property type="match status" value="1"/>
</dbReference>
<dbReference type="PROSITE" id="PS50005">
    <property type="entry name" value="TPR"/>
    <property type="match status" value="2"/>
</dbReference>
<dbReference type="Proteomes" id="UP000198963">
    <property type="component" value="Chromosome I"/>
</dbReference>
<dbReference type="EC" id="2.7.13.3" evidence="2"/>
<evidence type="ECO:0000256" key="1">
    <source>
        <dbReference type="ARBA" id="ARBA00000085"/>
    </source>
</evidence>
<evidence type="ECO:0000256" key="3">
    <source>
        <dbReference type="ARBA" id="ARBA00022553"/>
    </source>
</evidence>
<evidence type="ECO:0000256" key="10">
    <source>
        <dbReference type="SAM" id="Phobius"/>
    </source>
</evidence>
<keyword evidence="10" id="KW-0812">Transmembrane</keyword>
<evidence type="ECO:0000259" key="11">
    <source>
        <dbReference type="PROSITE" id="PS50109"/>
    </source>
</evidence>
<keyword evidence="5" id="KW-0547">Nucleotide-binding</keyword>
<feature type="transmembrane region" description="Helical" evidence="10">
    <location>
        <begin position="419"/>
        <end position="439"/>
    </location>
</feature>
<dbReference type="AlphaFoldDB" id="A0A1H1UW77"/>
<keyword evidence="7" id="KW-0067">ATP-binding</keyword>
<dbReference type="Gene3D" id="3.30.565.10">
    <property type="entry name" value="Histidine kinase-like ATPase, C-terminal domain"/>
    <property type="match status" value="1"/>
</dbReference>
<evidence type="ECO:0000313" key="12">
    <source>
        <dbReference type="EMBL" id="SDS76772.1"/>
    </source>
</evidence>
<evidence type="ECO:0000256" key="4">
    <source>
        <dbReference type="ARBA" id="ARBA00022679"/>
    </source>
</evidence>
<evidence type="ECO:0000256" key="7">
    <source>
        <dbReference type="ARBA" id="ARBA00022840"/>
    </source>
</evidence>
<evidence type="ECO:0000256" key="9">
    <source>
        <dbReference type="PROSITE-ProRule" id="PRU00339"/>
    </source>
</evidence>
<dbReference type="InterPro" id="IPR019734">
    <property type="entry name" value="TPR_rpt"/>
</dbReference>
<evidence type="ECO:0000313" key="13">
    <source>
        <dbReference type="Proteomes" id="UP000198963"/>
    </source>
</evidence>
<dbReference type="Pfam" id="PF13374">
    <property type="entry name" value="TPR_10"/>
    <property type="match status" value="1"/>
</dbReference>
<dbReference type="Pfam" id="PF13424">
    <property type="entry name" value="TPR_12"/>
    <property type="match status" value="2"/>
</dbReference>
<keyword evidence="13" id="KW-1185">Reference proteome</keyword>
<dbReference type="GO" id="GO:0046983">
    <property type="term" value="F:protein dimerization activity"/>
    <property type="evidence" value="ECO:0007669"/>
    <property type="project" value="InterPro"/>
</dbReference>
<dbReference type="Pfam" id="PF02518">
    <property type="entry name" value="HATPase_c"/>
    <property type="match status" value="1"/>
</dbReference>
<keyword evidence="8" id="KW-0902">Two-component regulatory system</keyword>
<dbReference type="InterPro" id="IPR036890">
    <property type="entry name" value="HATPase_C_sf"/>
</dbReference>
<dbReference type="InterPro" id="IPR011990">
    <property type="entry name" value="TPR-like_helical_dom_sf"/>
</dbReference>
<protein>
    <recommendedName>
        <fullName evidence="2">histidine kinase</fullName>
        <ecNumber evidence="2">2.7.13.3</ecNumber>
    </recommendedName>
</protein>
<keyword evidence="9" id="KW-0802">TPR repeat</keyword>
<evidence type="ECO:0000256" key="5">
    <source>
        <dbReference type="ARBA" id="ARBA00022741"/>
    </source>
</evidence>
<gene>
    <name evidence="12" type="ORF">SAMN04489797_2372</name>
</gene>
<reference evidence="12 13" key="1">
    <citation type="submission" date="2016-10" db="EMBL/GenBank/DDBJ databases">
        <authorList>
            <person name="Varghese N."/>
            <person name="Submissions S."/>
        </authorList>
    </citation>
    <scope>NUCLEOTIDE SEQUENCE [LARGE SCALE GENOMIC DNA]</scope>
    <source>
        <strain evidence="12 13">RHA_55</strain>
    </source>
</reference>
<comment type="catalytic activity">
    <reaction evidence="1">
        <text>ATP + protein L-histidine = ADP + protein N-phospho-L-histidine.</text>
        <dbReference type="EC" id="2.7.13.3"/>
    </reaction>
</comment>
<dbReference type="SMART" id="SM00028">
    <property type="entry name" value="TPR"/>
    <property type="match status" value="6"/>
</dbReference>
<feature type="repeat" description="TPR" evidence="9">
    <location>
        <begin position="140"/>
        <end position="173"/>
    </location>
</feature>
<evidence type="ECO:0000256" key="6">
    <source>
        <dbReference type="ARBA" id="ARBA00022777"/>
    </source>
</evidence>
<dbReference type="Pfam" id="PF07730">
    <property type="entry name" value="HisKA_3"/>
    <property type="match status" value="1"/>
</dbReference>
<organism evidence="12 13">
    <name type="scientific">Winogradskyella sediminis</name>
    <dbReference type="NCBI Taxonomy" id="1382466"/>
    <lineage>
        <taxon>Bacteria</taxon>
        <taxon>Pseudomonadati</taxon>
        <taxon>Bacteroidota</taxon>
        <taxon>Flavobacteriia</taxon>
        <taxon>Flavobacteriales</taxon>
        <taxon>Flavobacteriaceae</taxon>
        <taxon>Winogradskyella</taxon>
    </lineage>
</organism>
<dbReference type="GO" id="GO:0016020">
    <property type="term" value="C:membrane"/>
    <property type="evidence" value="ECO:0007669"/>
    <property type="project" value="InterPro"/>
</dbReference>
<keyword evidence="4" id="KW-0808">Transferase</keyword>
<dbReference type="EMBL" id="LT629774">
    <property type="protein sequence ID" value="SDS76772.1"/>
    <property type="molecule type" value="Genomic_DNA"/>
</dbReference>
<feature type="transmembrane region" description="Helical" evidence="10">
    <location>
        <begin position="20"/>
        <end position="40"/>
    </location>
</feature>
<dbReference type="PROSITE" id="PS50109">
    <property type="entry name" value="HIS_KIN"/>
    <property type="match status" value="1"/>
</dbReference>